<feature type="non-terminal residue" evidence="1">
    <location>
        <position position="1"/>
    </location>
</feature>
<reference evidence="1" key="1">
    <citation type="journal article" date="2023" name="Plant J.">
        <title>Genome sequences and population genomics provide insights into the demographic history, inbreeding, and mutation load of two 'living fossil' tree species of Dipteronia.</title>
        <authorList>
            <person name="Feng Y."/>
            <person name="Comes H.P."/>
            <person name="Chen J."/>
            <person name="Zhu S."/>
            <person name="Lu R."/>
            <person name="Zhang X."/>
            <person name="Li P."/>
            <person name="Qiu J."/>
            <person name="Olsen K.M."/>
            <person name="Qiu Y."/>
        </authorList>
    </citation>
    <scope>NUCLEOTIDE SEQUENCE</scope>
    <source>
        <strain evidence="1">NBL</strain>
    </source>
</reference>
<dbReference type="Proteomes" id="UP001281410">
    <property type="component" value="Unassembled WGS sequence"/>
</dbReference>
<evidence type="ECO:0000313" key="2">
    <source>
        <dbReference type="Proteomes" id="UP001281410"/>
    </source>
</evidence>
<protein>
    <submittedName>
        <fullName evidence="1">Uncharacterized protein</fullName>
    </submittedName>
</protein>
<proteinExistence type="predicted"/>
<name>A0AAE0B3X3_9ROSI</name>
<accession>A0AAE0B3X3</accession>
<dbReference type="AlphaFoldDB" id="A0AAE0B3X3"/>
<keyword evidence="2" id="KW-1185">Reference proteome</keyword>
<organism evidence="1 2">
    <name type="scientific">Dipteronia sinensis</name>
    <dbReference type="NCBI Taxonomy" id="43782"/>
    <lineage>
        <taxon>Eukaryota</taxon>
        <taxon>Viridiplantae</taxon>
        <taxon>Streptophyta</taxon>
        <taxon>Embryophyta</taxon>
        <taxon>Tracheophyta</taxon>
        <taxon>Spermatophyta</taxon>
        <taxon>Magnoliopsida</taxon>
        <taxon>eudicotyledons</taxon>
        <taxon>Gunneridae</taxon>
        <taxon>Pentapetalae</taxon>
        <taxon>rosids</taxon>
        <taxon>malvids</taxon>
        <taxon>Sapindales</taxon>
        <taxon>Sapindaceae</taxon>
        <taxon>Hippocastanoideae</taxon>
        <taxon>Acereae</taxon>
        <taxon>Dipteronia</taxon>
    </lineage>
</organism>
<gene>
    <name evidence="1" type="ORF">Dsin_001452</name>
</gene>
<evidence type="ECO:0000313" key="1">
    <source>
        <dbReference type="EMBL" id="KAK3229571.1"/>
    </source>
</evidence>
<comment type="caution">
    <text evidence="1">The sequence shown here is derived from an EMBL/GenBank/DDBJ whole genome shotgun (WGS) entry which is preliminary data.</text>
</comment>
<sequence>YVQPPPLVIPYESDSTKFACVDRSIAVRDRLLGLLKQNLSLAQYRMKMQADKHRRKKEF</sequence>
<dbReference type="EMBL" id="JANJYJ010000001">
    <property type="protein sequence ID" value="KAK3229571.1"/>
    <property type="molecule type" value="Genomic_DNA"/>
</dbReference>